<organism evidence="2 3">
    <name type="scientific">Chitinophaga horti</name>
    <dbReference type="NCBI Taxonomy" id="2920382"/>
    <lineage>
        <taxon>Bacteria</taxon>
        <taxon>Pseudomonadati</taxon>
        <taxon>Bacteroidota</taxon>
        <taxon>Chitinophagia</taxon>
        <taxon>Chitinophagales</taxon>
        <taxon>Chitinophagaceae</taxon>
        <taxon>Chitinophaga</taxon>
    </lineage>
</organism>
<dbReference type="InterPro" id="IPR045767">
    <property type="entry name" value="DUF6134"/>
</dbReference>
<keyword evidence="3" id="KW-1185">Reference proteome</keyword>
<reference evidence="2" key="1">
    <citation type="submission" date="2022-10" db="EMBL/GenBank/DDBJ databases">
        <title>Chitinophaga sp. nov., isolated from soil.</title>
        <authorList>
            <person name="Jeon C.O."/>
        </authorList>
    </citation>
    <scope>NUCLEOTIDE SEQUENCE</scope>
    <source>
        <strain evidence="2">R8</strain>
    </source>
</reference>
<evidence type="ECO:0000313" key="3">
    <source>
        <dbReference type="Proteomes" id="UP001162741"/>
    </source>
</evidence>
<gene>
    <name evidence="2" type="ORF">MKQ68_19665</name>
</gene>
<evidence type="ECO:0000256" key="1">
    <source>
        <dbReference type="SAM" id="SignalP"/>
    </source>
</evidence>
<protein>
    <recommendedName>
        <fullName evidence="4">DUF3108 domain-containing protein</fullName>
    </recommendedName>
</protein>
<name>A0ABY6J1T2_9BACT</name>
<evidence type="ECO:0008006" key="4">
    <source>
        <dbReference type="Google" id="ProtNLM"/>
    </source>
</evidence>
<proteinExistence type="predicted"/>
<sequence length="195" mass="21729">MNKMILLKTLFCFLLPLVAGAQSFKYEVLFNNKVVGDIKVNQRVNGTNRSVTLESRVKIKLIASISVDTDIANEYEGNVLVKAKAVRLGNDSKETTTQKQANDYKVVRQGKAATLPEAKIIYAVTDLYITEPKTAKFVYSETLGKLLPVRPLGQEKYEISMPDGKKNIYRYSGGKLAEAEVNHVIGKAIFRRVEG</sequence>
<accession>A0ABY6J1T2</accession>
<dbReference type="EMBL" id="CP107006">
    <property type="protein sequence ID" value="UYQ92306.1"/>
    <property type="molecule type" value="Genomic_DNA"/>
</dbReference>
<evidence type="ECO:0000313" key="2">
    <source>
        <dbReference type="EMBL" id="UYQ92306.1"/>
    </source>
</evidence>
<feature type="signal peptide" evidence="1">
    <location>
        <begin position="1"/>
        <end position="21"/>
    </location>
</feature>
<feature type="chain" id="PRO_5045425975" description="DUF3108 domain-containing protein" evidence="1">
    <location>
        <begin position="22"/>
        <end position="195"/>
    </location>
</feature>
<dbReference type="Pfam" id="PF19630">
    <property type="entry name" value="DUF6134"/>
    <property type="match status" value="1"/>
</dbReference>
<dbReference type="RefSeq" id="WP_264280590.1">
    <property type="nucleotide sequence ID" value="NZ_CP107006.1"/>
</dbReference>
<dbReference type="Proteomes" id="UP001162741">
    <property type="component" value="Chromosome"/>
</dbReference>
<keyword evidence="1" id="KW-0732">Signal</keyword>